<name>A0ABR4HKJ4_9EURO</name>
<dbReference type="PANTHER" id="PTHR43669">
    <property type="entry name" value="5-KETO-D-GLUCONATE 5-REDUCTASE"/>
    <property type="match status" value="1"/>
</dbReference>
<gene>
    <name evidence="3" type="ORF">BDW59DRAFT_153664</name>
</gene>
<dbReference type="SUPFAM" id="SSF51735">
    <property type="entry name" value="NAD(P)-binding Rossmann-fold domains"/>
    <property type="match status" value="1"/>
</dbReference>
<organism evidence="3 4">
    <name type="scientific">Aspergillus cavernicola</name>
    <dbReference type="NCBI Taxonomy" id="176166"/>
    <lineage>
        <taxon>Eukaryota</taxon>
        <taxon>Fungi</taxon>
        <taxon>Dikarya</taxon>
        <taxon>Ascomycota</taxon>
        <taxon>Pezizomycotina</taxon>
        <taxon>Eurotiomycetes</taxon>
        <taxon>Eurotiomycetidae</taxon>
        <taxon>Eurotiales</taxon>
        <taxon>Aspergillaceae</taxon>
        <taxon>Aspergillus</taxon>
        <taxon>Aspergillus subgen. Nidulantes</taxon>
    </lineage>
</organism>
<keyword evidence="4" id="KW-1185">Reference proteome</keyword>
<accession>A0ABR4HKJ4</accession>
<evidence type="ECO:0000256" key="2">
    <source>
        <dbReference type="ARBA" id="ARBA00023002"/>
    </source>
</evidence>
<dbReference type="Gene3D" id="3.40.50.720">
    <property type="entry name" value="NAD(P)-binding Rossmann-like Domain"/>
    <property type="match status" value="1"/>
</dbReference>
<dbReference type="Pfam" id="PF13561">
    <property type="entry name" value="adh_short_C2"/>
    <property type="match status" value="1"/>
</dbReference>
<reference evidence="3 4" key="1">
    <citation type="submission" date="2024-07" db="EMBL/GenBank/DDBJ databases">
        <title>Section-level genome sequencing and comparative genomics of Aspergillus sections Usti and Cavernicolus.</title>
        <authorList>
            <consortium name="Lawrence Berkeley National Laboratory"/>
            <person name="Nybo J.L."/>
            <person name="Vesth T.C."/>
            <person name="Theobald S."/>
            <person name="Frisvad J.C."/>
            <person name="Larsen T.O."/>
            <person name="Kjaerboelling I."/>
            <person name="Rothschild-Mancinelli K."/>
            <person name="Lyhne E.K."/>
            <person name="Kogle M.E."/>
            <person name="Barry K."/>
            <person name="Clum A."/>
            <person name="Na H."/>
            <person name="Ledsgaard L."/>
            <person name="Lin J."/>
            <person name="Lipzen A."/>
            <person name="Kuo A."/>
            <person name="Riley R."/>
            <person name="Mondo S."/>
            <person name="LaButti K."/>
            <person name="Haridas S."/>
            <person name="Pangalinan J."/>
            <person name="Salamov A.A."/>
            <person name="Simmons B.A."/>
            <person name="Magnuson J.K."/>
            <person name="Chen J."/>
            <person name="Drula E."/>
            <person name="Henrissat B."/>
            <person name="Wiebenga A."/>
            <person name="Lubbers R.J."/>
            <person name="Gomes A.C."/>
            <person name="Makela M.R."/>
            <person name="Stajich J."/>
            <person name="Grigoriev I.V."/>
            <person name="Mortensen U.H."/>
            <person name="De vries R.P."/>
            <person name="Baker S.E."/>
            <person name="Andersen M.R."/>
        </authorList>
    </citation>
    <scope>NUCLEOTIDE SEQUENCE [LARGE SCALE GENOMIC DNA]</scope>
    <source>
        <strain evidence="3 4">CBS 600.67</strain>
    </source>
</reference>
<comment type="similarity">
    <text evidence="1">Belongs to the short-chain dehydrogenases/reductases (SDR) family.</text>
</comment>
<dbReference type="EMBL" id="JBFXLS010000108">
    <property type="protein sequence ID" value="KAL2815835.1"/>
    <property type="molecule type" value="Genomic_DNA"/>
</dbReference>
<dbReference type="PANTHER" id="PTHR43669:SF4">
    <property type="entry name" value="SHORT-CHAIN DEHYDROGENASE"/>
    <property type="match status" value="1"/>
</dbReference>
<dbReference type="Proteomes" id="UP001610335">
    <property type="component" value="Unassembled WGS sequence"/>
</dbReference>
<sequence length="227" mass="24201">MSITKPVILILGSGPNIGQHVARAFAGKGYKVALTSRRPTENNSTDQVHIQSDLSDPDSVASVFASVKESLGIPSVVIYNAAAATSNEEKNPFSLLQADFTRDLNINTTSAFVAAQQAAIGFGKLPDSASKTFIYTGNILNTTIIPQLLSLGVGKSATAHVIQLAAAAYSDQGFKFYYADERKPDGTPAYSNIDGEAHGKFYLELAGSKSQGPWQQTFVKDVGYKSF</sequence>
<keyword evidence="2" id="KW-0560">Oxidoreductase</keyword>
<dbReference type="InterPro" id="IPR036291">
    <property type="entry name" value="NAD(P)-bd_dom_sf"/>
</dbReference>
<comment type="caution">
    <text evidence="3">The sequence shown here is derived from an EMBL/GenBank/DDBJ whole genome shotgun (WGS) entry which is preliminary data.</text>
</comment>
<evidence type="ECO:0000313" key="4">
    <source>
        <dbReference type="Proteomes" id="UP001610335"/>
    </source>
</evidence>
<evidence type="ECO:0000256" key="1">
    <source>
        <dbReference type="ARBA" id="ARBA00006484"/>
    </source>
</evidence>
<protein>
    <submittedName>
        <fullName evidence="3">Short-chain dehydrogenase</fullName>
    </submittedName>
</protein>
<proteinExistence type="inferred from homology"/>
<evidence type="ECO:0000313" key="3">
    <source>
        <dbReference type="EMBL" id="KAL2815835.1"/>
    </source>
</evidence>
<dbReference type="InterPro" id="IPR002347">
    <property type="entry name" value="SDR_fam"/>
</dbReference>